<feature type="transmembrane region" description="Helical" evidence="1">
    <location>
        <begin position="549"/>
        <end position="566"/>
    </location>
</feature>
<name>A0A974XZQ2_9GAMM</name>
<feature type="signal peptide" evidence="2">
    <location>
        <begin position="1"/>
        <end position="36"/>
    </location>
</feature>
<evidence type="ECO:0000256" key="2">
    <source>
        <dbReference type="SAM" id="SignalP"/>
    </source>
</evidence>
<feature type="transmembrane region" description="Helical" evidence="1">
    <location>
        <begin position="512"/>
        <end position="537"/>
    </location>
</feature>
<dbReference type="Proteomes" id="UP000639274">
    <property type="component" value="Chromosome"/>
</dbReference>
<keyword evidence="1" id="KW-0812">Transmembrane</keyword>
<keyword evidence="5" id="KW-1185">Reference proteome</keyword>
<keyword evidence="1" id="KW-0472">Membrane</keyword>
<feature type="transmembrane region" description="Helical" evidence="1">
    <location>
        <begin position="606"/>
        <end position="626"/>
    </location>
</feature>
<dbReference type="KEGG" id="lsf:I8J32_002120"/>
<accession>A0A974XZQ2</accession>
<dbReference type="Gene3D" id="3.40.710.10">
    <property type="entry name" value="DD-peptidase/beta-lactamase superfamily"/>
    <property type="match status" value="1"/>
</dbReference>
<dbReference type="SUPFAM" id="SSF56601">
    <property type="entry name" value="beta-lactamase/transpeptidase-like"/>
    <property type="match status" value="1"/>
</dbReference>
<keyword evidence="1" id="KW-1133">Transmembrane helix</keyword>
<reference evidence="4 5" key="1">
    <citation type="submission" date="2021-03" db="EMBL/GenBank/DDBJ databases">
        <title>Lysobacter sp. nov. isolated from soil of gangwondo yeongwol, south Korea.</title>
        <authorList>
            <person name="Kim K.R."/>
            <person name="Kim K.H."/>
            <person name="Jeon C.O."/>
        </authorList>
    </citation>
    <scope>NUCLEOTIDE SEQUENCE [LARGE SCALE GENOMIC DNA]</scope>
    <source>
        <strain evidence="4 5">R19</strain>
    </source>
</reference>
<dbReference type="PANTHER" id="PTHR46825">
    <property type="entry name" value="D-ALANYL-D-ALANINE-CARBOXYPEPTIDASE/ENDOPEPTIDASE AMPH"/>
    <property type="match status" value="1"/>
</dbReference>
<proteinExistence type="predicted"/>
<keyword evidence="2" id="KW-0732">Signal</keyword>
<protein>
    <submittedName>
        <fullName evidence="4">Beta-lactamase family protein</fullName>
    </submittedName>
</protein>
<dbReference type="Pfam" id="PF00144">
    <property type="entry name" value="Beta-lactamase"/>
    <property type="match status" value="1"/>
</dbReference>
<feature type="transmembrane region" description="Helical" evidence="1">
    <location>
        <begin position="572"/>
        <end position="594"/>
    </location>
</feature>
<dbReference type="EMBL" id="CP071518">
    <property type="protein sequence ID" value="QSX78756.1"/>
    <property type="molecule type" value="Genomic_DNA"/>
</dbReference>
<evidence type="ECO:0000313" key="4">
    <source>
        <dbReference type="EMBL" id="QSX78756.1"/>
    </source>
</evidence>
<dbReference type="InterPro" id="IPR050491">
    <property type="entry name" value="AmpC-like"/>
</dbReference>
<dbReference type="PANTHER" id="PTHR46825:SF9">
    <property type="entry name" value="BETA-LACTAMASE-RELATED DOMAIN-CONTAINING PROTEIN"/>
    <property type="match status" value="1"/>
</dbReference>
<sequence length="635" mass="69093">MTWPRLRGRGPAIRRSATWVLAGLLAVLLPPAHAHASPTLHVQVEQALRETGTPGAVWATVDRDGRIHADAAGLRHAPSAARMRVDDKVHVGSVTKTLIATGLLQLASAGRVDLDAPLVRYLPGLVLRNPSPATPVRVRHLLDHTAGLDDMRLWQLFSTRATPDSPLSDAFTRDPSVLALRSRPGARASYSNMGYTLAAMVIESVTGERYEDWLDRELLRPLGMTDSTFHFRTQTRSPSLDTPDVDARVIPSLHDADPRLAWGHLDIHTPAPALPVYLRPAGQFTTTARDLAVFARFLLGDGRVDGRLLVRTDLLRAMGNATTTQAARAGLQAGYALGLRRRDRHGVVGLCHDGSVVGFHAMLCLFPEARGGGRAFVTVQNVDGDGVDTARFDALLIRALDIPFPPPVPAQAAPADVRAWEGYYVPAPNRFAAFAYLDYIFDRSHLSWDGAAFRLAPLQGPVRTLSPAGGRRLVAHDRRTPSHVLMIDADDGRLLGDGMRTWRRVDVRTHGLVAASLVFGLAGLLWFLVVVPVRALVGRERLRAPGVAAAWLLAAPAPAFLLQSYVQLGDRTVASLALYAATAALPALMAWQAWRSLRHRDGLARGRVSLVAALAVLQWCAVLIAWDMLPFALWR</sequence>
<dbReference type="InterPro" id="IPR012338">
    <property type="entry name" value="Beta-lactam/transpept-like"/>
</dbReference>
<dbReference type="AlphaFoldDB" id="A0A974XZQ2"/>
<evidence type="ECO:0000313" key="5">
    <source>
        <dbReference type="Proteomes" id="UP000639274"/>
    </source>
</evidence>
<gene>
    <name evidence="4" type="ORF">I8J32_002120</name>
</gene>
<organism evidence="4 5">
    <name type="scientific">Agrilutibacter solisilvae</name>
    <dbReference type="NCBI Taxonomy" id="2763317"/>
    <lineage>
        <taxon>Bacteria</taxon>
        <taxon>Pseudomonadati</taxon>
        <taxon>Pseudomonadota</taxon>
        <taxon>Gammaproteobacteria</taxon>
        <taxon>Lysobacterales</taxon>
        <taxon>Lysobacteraceae</taxon>
        <taxon>Agrilutibacter</taxon>
    </lineage>
</organism>
<evidence type="ECO:0000259" key="3">
    <source>
        <dbReference type="Pfam" id="PF00144"/>
    </source>
</evidence>
<dbReference type="InterPro" id="IPR001466">
    <property type="entry name" value="Beta-lactam-related"/>
</dbReference>
<feature type="domain" description="Beta-lactamase-related" evidence="3">
    <location>
        <begin position="45"/>
        <end position="388"/>
    </location>
</feature>
<feature type="chain" id="PRO_5037363036" evidence="2">
    <location>
        <begin position="37"/>
        <end position="635"/>
    </location>
</feature>
<dbReference type="RefSeq" id="WP_207526734.1">
    <property type="nucleotide sequence ID" value="NZ_CP071518.1"/>
</dbReference>
<evidence type="ECO:0000256" key="1">
    <source>
        <dbReference type="SAM" id="Phobius"/>
    </source>
</evidence>